<evidence type="ECO:0000313" key="2">
    <source>
        <dbReference type="Proteomes" id="UP001060170"/>
    </source>
</evidence>
<proteinExistence type="predicted"/>
<sequence length="83" mass="9180">MEVAWSVTDSAAENFSKTFRKDSWVAPWILIIPSIPSDPGIQRCNLSNMSDRDAIMSAVAGTSDFRLFDKLAAEHDSVKAHIL</sequence>
<accession>A0ACC0DYI9</accession>
<name>A0ACC0DYI9_9BASI</name>
<protein>
    <submittedName>
        <fullName evidence="1">Uncharacterized protein</fullName>
    </submittedName>
</protein>
<evidence type="ECO:0000313" key="1">
    <source>
        <dbReference type="EMBL" id="KAI7940514.1"/>
    </source>
</evidence>
<comment type="caution">
    <text evidence="1">The sequence shown here is derived from an EMBL/GenBank/DDBJ whole genome shotgun (WGS) entry which is preliminary data.</text>
</comment>
<reference evidence="2" key="2">
    <citation type="journal article" date="2018" name="Mol. Plant Microbe Interact.">
        <title>Genome sequence resources for the wheat stripe rust pathogen (Puccinia striiformis f. sp. tritici) and the barley stripe rust pathogen (Puccinia striiformis f. sp. hordei).</title>
        <authorList>
            <person name="Xia C."/>
            <person name="Wang M."/>
            <person name="Yin C."/>
            <person name="Cornejo O.E."/>
            <person name="Hulbert S.H."/>
            <person name="Chen X."/>
        </authorList>
    </citation>
    <scope>NUCLEOTIDE SEQUENCE [LARGE SCALE GENOMIC DNA]</scope>
    <source>
        <strain evidence="2">93-210</strain>
    </source>
</reference>
<reference evidence="1 2" key="3">
    <citation type="journal article" date="2022" name="Microbiol. Spectr.">
        <title>Folding features and dynamics of 3D genome architecture in plant fungal pathogens.</title>
        <authorList>
            <person name="Xia C."/>
        </authorList>
    </citation>
    <scope>NUCLEOTIDE SEQUENCE [LARGE SCALE GENOMIC DNA]</scope>
    <source>
        <strain evidence="1 2">93-210</strain>
    </source>
</reference>
<gene>
    <name evidence="1" type="ORF">MJO28_012799</name>
</gene>
<dbReference type="Proteomes" id="UP001060170">
    <property type="component" value="Chromosome 13"/>
</dbReference>
<organism evidence="1 2">
    <name type="scientific">Puccinia striiformis f. sp. tritici</name>
    <dbReference type="NCBI Taxonomy" id="168172"/>
    <lineage>
        <taxon>Eukaryota</taxon>
        <taxon>Fungi</taxon>
        <taxon>Dikarya</taxon>
        <taxon>Basidiomycota</taxon>
        <taxon>Pucciniomycotina</taxon>
        <taxon>Pucciniomycetes</taxon>
        <taxon>Pucciniales</taxon>
        <taxon>Pucciniaceae</taxon>
        <taxon>Puccinia</taxon>
    </lineage>
</organism>
<dbReference type="EMBL" id="CM045877">
    <property type="protein sequence ID" value="KAI7940514.1"/>
    <property type="molecule type" value="Genomic_DNA"/>
</dbReference>
<keyword evidence="2" id="KW-1185">Reference proteome</keyword>
<reference evidence="2" key="1">
    <citation type="journal article" date="2018" name="BMC Genomics">
        <title>Genomic insights into host adaptation between the wheat stripe rust pathogen (Puccinia striiformis f. sp. tritici) and the barley stripe rust pathogen (Puccinia striiformis f. sp. hordei).</title>
        <authorList>
            <person name="Xia C."/>
            <person name="Wang M."/>
            <person name="Yin C."/>
            <person name="Cornejo O.E."/>
            <person name="Hulbert S.H."/>
            <person name="Chen X."/>
        </authorList>
    </citation>
    <scope>NUCLEOTIDE SEQUENCE [LARGE SCALE GENOMIC DNA]</scope>
    <source>
        <strain evidence="2">93-210</strain>
    </source>
</reference>